<comment type="caution">
    <text evidence="3">The sequence shown here is derived from an EMBL/GenBank/DDBJ whole genome shotgun (WGS) entry which is preliminary data.</text>
</comment>
<dbReference type="PANTHER" id="PTHR32154">
    <property type="entry name" value="PYRUVATE-FLAVODOXIN OXIDOREDUCTASE-RELATED"/>
    <property type="match status" value="1"/>
</dbReference>
<dbReference type="Gene3D" id="3.40.50.970">
    <property type="match status" value="1"/>
</dbReference>
<dbReference type="EC" id="1.2.7.1" evidence="3"/>
<dbReference type="GO" id="GO:0006979">
    <property type="term" value="P:response to oxidative stress"/>
    <property type="evidence" value="ECO:0007669"/>
    <property type="project" value="TreeGrafter"/>
</dbReference>
<feature type="domain" description="Pyruvate flavodoxin/ferredoxin oxidoreductase pyrimidine binding" evidence="2">
    <location>
        <begin position="24"/>
        <end position="69"/>
    </location>
</feature>
<dbReference type="GO" id="GO:0019164">
    <property type="term" value="F:pyruvate synthase activity"/>
    <property type="evidence" value="ECO:0007669"/>
    <property type="project" value="UniProtKB-EC"/>
</dbReference>
<keyword evidence="1 3" id="KW-0560">Oxidoreductase</keyword>
<proteinExistence type="predicted"/>
<evidence type="ECO:0000313" key="3">
    <source>
        <dbReference type="EMBL" id="KAA6319945.1"/>
    </source>
</evidence>
<dbReference type="InterPro" id="IPR050722">
    <property type="entry name" value="Pyruvate:ferred/Flavod_OxRd"/>
</dbReference>
<dbReference type="SUPFAM" id="SSF52518">
    <property type="entry name" value="Thiamin diphosphate-binding fold (THDP-binding)"/>
    <property type="match status" value="1"/>
</dbReference>
<dbReference type="PANTHER" id="PTHR32154:SF0">
    <property type="entry name" value="PYRUVATE-FLAVODOXIN OXIDOREDUCTASE-RELATED"/>
    <property type="match status" value="1"/>
</dbReference>
<name>A0A5J4QEH8_9ZZZZ</name>
<dbReference type="InterPro" id="IPR029061">
    <property type="entry name" value="THDP-binding"/>
</dbReference>
<dbReference type="InterPro" id="IPR002880">
    <property type="entry name" value="Pyrv_Fd/Flavodoxin_OxRdtase_N"/>
</dbReference>
<dbReference type="AlphaFoldDB" id="A0A5J4QEH8"/>
<reference evidence="3" key="1">
    <citation type="submission" date="2019-03" db="EMBL/GenBank/DDBJ databases">
        <title>Single cell metagenomics reveals metabolic interactions within the superorganism composed of flagellate Streblomastix strix and complex community of Bacteroidetes bacteria on its surface.</title>
        <authorList>
            <person name="Treitli S.C."/>
            <person name="Kolisko M."/>
            <person name="Husnik F."/>
            <person name="Keeling P."/>
            <person name="Hampl V."/>
        </authorList>
    </citation>
    <scope>NUCLEOTIDE SEQUENCE</scope>
    <source>
        <strain evidence="3">STM</strain>
    </source>
</reference>
<keyword evidence="3" id="KW-0670">Pyruvate</keyword>
<sequence>MTKQKKFITCDGNQAAAHISYMFSEVAAIYPITPSSTMAEYVDEWAAAGRKNIFGETVLVQEMQSEGGA</sequence>
<accession>A0A5J4QEH8</accession>
<dbReference type="EMBL" id="SNRY01003729">
    <property type="protein sequence ID" value="KAA6319945.1"/>
    <property type="molecule type" value="Genomic_DNA"/>
</dbReference>
<evidence type="ECO:0000256" key="1">
    <source>
        <dbReference type="ARBA" id="ARBA00023002"/>
    </source>
</evidence>
<dbReference type="Pfam" id="PF01855">
    <property type="entry name" value="POR_N"/>
    <property type="match status" value="1"/>
</dbReference>
<evidence type="ECO:0000259" key="2">
    <source>
        <dbReference type="Pfam" id="PF01855"/>
    </source>
</evidence>
<protein>
    <submittedName>
        <fullName evidence="3">Pyruvate-ferredoxin/flavodoxin oxidoreductase</fullName>
        <ecNumber evidence="3">1.2.7.1</ecNumber>
    </submittedName>
</protein>
<feature type="non-terminal residue" evidence="3">
    <location>
        <position position="69"/>
    </location>
</feature>
<gene>
    <name evidence="3" type="ORF">EZS27_030222</name>
</gene>
<organism evidence="3">
    <name type="scientific">termite gut metagenome</name>
    <dbReference type="NCBI Taxonomy" id="433724"/>
    <lineage>
        <taxon>unclassified sequences</taxon>
        <taxon>metagenomes</taxon>
        <taxon>organismal metagenomes</taxon>
    </lineage>
</organism>